<dbReference type="EMBL" id="OZ023717">
    <property type="protein sequence ID" value="CAK9866389.1"/>
    <property type="molecule type" value="Genomic_DNA"/>
</dbReference>
<protein>
    <submittedName>
        <fullName evidence="2">Uncharacterized protein</fullName>
    </submittedName>
</protein>
<keyword evidence="3" id="KW-1185">Reference proteome</keyword>
<gene>
    <name evidence="2" type="ORF">CSSPJE1EN2_LOCUS9384</name>
</gene>
<evidence type="ECO:0000313" key="2">
    <source>
        <dbReference type="EMBL" id="CAK9866389.1"/>
    </source>
</evidence>
<feature type="region of interest" description="Disordered" evidence="1">
    <location>
        <begin position="1"/>
        <end position="31"/>
    </location>
</feature>
<accession>A0ABP1AUY9</accession>
<organism evidence="2 3">
    <name type="scientific">Sphagnum jensenii</name>
    <dbReference type="NCBI Taxonomy" id="128206"/>
    <lineage>
        <taxon>Eukaryota</taxon>
        <taxon>Viridiplantae</taxon>
        <taxon>Streptophyta</taxon>
        <taxon>Embryophyta</taxon>
        <taxon>Bryophyta</taxon>
        <taxon>Sphagnophytina</taxon>
        <taxon>Sphagnopsida</taxon>
        <taxon>Sphagnales</taxon>
        <taxon>Sphagnaceae</taxon>
        <taxon>Sphagnum</taxon>
    </lineage>
</organism>
<reference evidence="2" key="1">
    <citation type="submission" date="2024-03" db="EMBL/GenBank/DDBJ databases">
        <authorList>
            <consortium name="ELIXIR-Norway"/>
            <consortium name="Elixir Norway"/>
        </authorList>
    </citation>
    <scope>NUCLEOTIDE SEQUENCE</scope>
</reference>
<sequence>MRPYRKGTPHPSDRHRKCLVPKSSDDDQDRKDSPLHLLQLIQTQIDGLASKVQRVGVSSNMGGSWEVQSFVDSLAEINSILKEWENLFEMSMNHQQPSNATSMFGEKENLRESVNASSDSIGYHDIDCLCDLPAVFLNANSSSQPPCTELSKSPLTLSCNTTPVATKESTCMWPEVVSSVPASVSQLPDTPYMLSPPKSVRLLLANASSTSSSSSFLSTPSNLLSPLLTKVGSRSLQTPSTDLLIPIFPPTPHFLLQSPGEFVTGELFSSPSFKTPGFETSPPRTLQQAKQSFSSESDEYLVTPSVPSPFRTAGVSLRFSLSSGSSSDESSSVMDDFTASTVKRLGPKGLEEKLWHELEIRKADVLKSFNCGQMSLCSRKKSMSTRCCEKGSCRGQEKGAKS</sequence>
<proteinExistence type="predicted"/>
<name>A0ABP1AUY9_9BRYO</name>
<dbReference type="Proteomes" id="UP001497522">
    <property type="component" value="Chromosome 16"/>
</dbReference>
<feature type="compositionally biased region" description="Basic residues" evidence="1">
    <location>
        <begin position="1"/>
        <end position="19"/>
    </location>
</feature>
<evidence type="ECO:0000256" key="1">
    <source>
        <dbReference type="SAM" id="MobiDB-lite"/>
    </source>
</evidence>
<evidence type="ECO:0000313" key="3">
    <source>
        <dbReference type="Proteomes" id="UP001497522"/>
    </source>
</evidence>